<evidence type="ECO:0000256" key="12">
    <source>
        <dbReference type="ARBA" id="ARBA00023286"/>
    </source>
</evidence>
<dbReference type="SUPFAM" id="SSF53850">
    <property type="entry name" value="Periplasmic binding protein-like II"/>
    <property type="match status" value="1"/>
</dbReference>
<evidence type="ECO:0000256" key="1">
    <source>
        <dbReference type="ARBA" id="ARBA00004651"/>
    </source>
</evidence>
<evidence type="ECO:0000313" key="21">
    <source>
        <dbReference type="RefSeq" id="XP_032832592.1"/>
    </source>
</evidence>
<feature type="transmembrane region" description="Helical" evidence="18">
    <location>
        <begin position="160"/>
        <end position="182"/>
    </location>
</feature>
<keyword evidence="4 18" id="KW-0812">Transmembrane</keyword>
<dbReference type="InterPro" id="IPR015683">
    <property type="entry name" value="Ionotropic_Glu_rcpt"/>
</dbReference>
<evidence type="ECO:0000256" key="4">
    <source>
        <dbReference type="ARBA" id="ARBA00022692"/>
    </source>
</evidence>
<evidence type="ECO:0000256" key="10">
    <source>
        <dbReference type="ARBA" id="ARBA00023180"/>
    </source>
</evidence>
<dbReference type="GO" id="GO:0038023">
    <property type="term" value="F:signaling receptor activity"/>
    <property type="evidence" value="ECO:0007669"/>
    <property type="project" value="InterPro"/>
</dbReference>
<sequence length="470" mass="53160">MRDLCLFVCLQVGTWSLSEDKGSRTEIKSSKFFFPRDTLYILAPEVAGFVSYGQASVSKASGFLVDLLELIAEKLEFEYQLIPYDRRQLSDVALIADIRRRLLLREVDFALFGYPITNQPEDERLALSPPILENGYHIIMKGKEVNEPRIFQFLEPLNTLLWISMLSACAGISVVLFVLSLLHPDEWYHLAKRKLVSREQGQSFNLVNSFWFVFSAMVKQGSDPLPLSMAGKIIVYTWWCFVLVVCSTYTANLAAFLTAEGQTSIRSLKDLTRQMDARYGTYSGYRIVGFLNSSARDPYMTVWRHIRDNRTMVASPKKGLEQAEKAGYIFIGEASAVFTAKKDHCDLIISDRRFFRHRLALPFPPGSRLAAEVSRAVTELEDSGQLAELERQWFAQEGQECVGLSNEHQIEMKDFKGVFYFLMMGIAAGCGVCFVECLWFKRRDEEGGAAAGAALPHDGGTITIDQLQFK</sequence>
<protein>
    <submittedName>
        <fullName evidence="21">Glutamate receptor 1-like isoform X1</fullName>
    </submittedName>
</protein>
<gene>
    <name evidence="21" type="primary">LOC116955559</name>
</gene>
<evidence type="ECO:0000256" key="2">
    <source>
        <dbReference type="ARBA" id="ARBA00022448"/>
    </source>
</evidence>
<evidence type="ECO:0000256" key="11">
    <source>
        <dbReference type="ARBA" id="ARBA00023257"/>
    </source>
</evidence>
<dbReference type="SUPFAM" id="SSF81324">
    <property type="entry name" value="Voltage-gated potassium channels"/>
    <property type="match status" value="1"/>
</dbReference>
<keyword evidence="13" id="KW-0407">Ion channel</keyword>
<dbReference type="RefSeq" id="XP_032832592.1">
    <property type="nucleotide sequence ID" value="XM_032976701.1"/>
</dbReference>
<dbReference type="InterPro" id="IPR001508">
    <property type="entry name" value="Iono_Glu_rcpt_met"/>
</dbReference>
<evidence type="ECO:0000313" key="20">
    <source>
        <dbReference type="Proteomes" id="UP001318040"/>
    </source>
</evidence>
<dbReference type="GO" id="GO:0045211">
    <property type="term" value="C:postsynaptic membrane"/>
    <property type="evidence" value="ECO:0007669"/>
    <property type="project" value="UniProtKB-SubCell"/>
</dbReference>
<keyword evidence="10" id="KW-0325">Glycoprotein</keyword>
<keyword evidence="20" id="KW-1185">Reference proteome</keyword>
<evidence type="ECO:0000256" key="16">
    <source>
        <dbReference type="PIRSR" id="PIRSR601508-2"/>
    </source>
</evidence>
<evidence type="ECO:0000256" key="15">
    <source>
        <dbReference type="PIRSR" id="PIRSR601508-1"/>
    </source>
</evidence>
<accession>A0AAJ7UD38</accession>
<dbReference type="AlphaFoldDB" id="A0AAJ7UD38"/>
<keyword evidence="8 18" id="KW-0472">Membrane</keyword>
<feature type="disulfide bond" evidence="17">
    <location>
        <begin position="345"/>
        <end position="401"/>
    </location>
</feature>
<feature type="transmembrane region" description="Helical" evidence="18">
    <location>
        <begin position="203"/>
        <end position="221"/>
    </location>
</feature>
<evidence type="ECO:0000256" key="18">
    <source>
        <dbReference type="SAM" id="Phobius"/>
    </source>
</evidence>
<dbReference type="PANTHER" id="PTHR18966">
    <property type="entry name" value="IONOTROPIC GLUTAMATE RECEPTOR"/>
    <property type="match status" value="1"/>
</dbReference>
<name>A0AAJ7UD38_PETMA</name>
<evidence type="ECO:0000256" key="5">
    <source>
        <dbReference type="ARBA" id="ARBA00022989"/>
    </source>
</evidence>
<evidence type="ECO:0000256" key="14">
    <source>
        <dbReference type="ARBA" id="ARBA00034100"/>
    </source>
</evidence>
<reference evidence="21" key="1">
    <citation type="submission" date="2025-08" db="UniProtKB">
        <authorList>
            <consortium name="RefSeq"/>
        </authorList>
    </citation>
    <scope>IDENTIFICATION</scope>
    <source>
        <tissue evidence="21">Sperm</tissue>
    </source>
</reference>
<dbReference type="GO" id="GO:0015276">
    <property type="term" value="F:ligand-gated monoatomic ion channel activity"/>
    <property type="evidence" value="ECO:0007669"/>
    <property type="project" value="InterPro"/>
</dbReference>
<keyword evidence="3" id="KW-1003">Cell membrane</keyword>
<keyword evidence="6" id="KW-0770">Synapse</keyword>
<keyword evidence="11" id="KW-0628">Postsynaptic cell membrane</keyword>
<dbReference type="FunFam" id="1.10.287.70:FF:000143">
    <property type="entry name" value="Probable glutamate receptor"/>
    <property type="match status" value="1"/>
</dbReference>
<feature type="site" description="Crucial to convey clamshell closure to channel opening" evidence="16">
    <location>
        <position position="265"/>
    </location>
</feature>
<dbReference type="PRINTS" id="PR00177">
    <property type="entry name" value="NMDARECEPTOR"/>
</dbReference>
<dbReference type="Proteomes" id="UP001318040">
    <property type="component" value="Chromosome 60"/>
</dbReference>
<keyword evidence="12" id="KW-1071">Ligand-gated ion channel</keyword>
<evidence type="ECO:0000256" key="9">
    <source>
        <dbReference type="ARBA" id="ARBA00023170"/>
    </source>
</evidence>
<proteinExistence type="predicted"/>
<organism evidence="20 21">
    <name type="scientific">Petromyzon marinus</name>
    <name type="common">Sea lamprey</name>
    <dbReference type="NCBI Taxonomy" id="7757"/>
    <lineage>
        <taxon>Eukaryota</taxon>
        <taxon>Metazoa</taxon>
        <taxon>Chordata</taxon>
        <taxon>Craniata</taxon>
        <taxon>Vertebrata</taxon>
        <taxon>Cyclostomata</taxon>
        <taxon>Hyperoartia</taxon>
        <taxon>Petromyzontiformes</taxon>
        <taxon>Petromyzontidae</taxon>
        <taxon>Petromyzon</taxon>
    </lineage>
</organism>
<keyword evidence="5 18" id="KW-1133">Transmembrane helix</keyword>
<keyword evidence="9" id="KW-0675">Receptor</keyword>
<comment type="subcellular location">
    <subcellularLocation>
        <location evidence="1">Cell membrane</location>
        <topology evidence="1">Multi-pass membrane protein</topology>
    </subcellularLocation>
    <subcellularLocation>
        <location evidence="14">Postsynaptic cell membrane</location>
    </subcellularLocation>
</comment>
<evidence type="ECO:0000256" key="17">
    <source>
        <dbReference type="PIRSR" id="PIRSR601508-3"/>
    </source>
</evidence>
<evidence type="ECO:0000259" key="19">
    <source>
        <dbReference type="SMART" id="SM00079"/>
    </source>
</evidence>
<evidence type="ECO:0000256" key="6">
    <source>
        <dbReference type="ARBA" id="ARBA00023018"/>
    </source>
</evidence>
<evidence type="ECO:0000256" key="8">
    <source>
        <dbReference type="ARBA" id="ARBA00023136"/>
    </source>
</evidence>
<keyword evidence="7" id="KW-0406">Ion transport</keyword>
<dbReference type="KEGG" id="pmrn:116955559"/>
<evidence type="ECO:0000256" key="3">
    <source>
        <dbReference type="ARBA" id="ARBA00022475"/>
    </source>
</evidence>
<dbReference type="InterPro" id="IPR001320">
    <property type="entry name" value="Iontro_rcpt_C"/>
</dbReference>
<dbReference type="Gene3D" id="1.10.287.70">
    <property type="match status" value="1"/>
</dbReference>
<dbReference type="Gene3D" id="3.40.190.10">
    <property type="entry name" value="Periplasmic binding protein-like II"/>
    <property type="match status" value="1"/>
</dbReference>
<keyword evidence="17" id="KW-1015">Disulfide bond</keyword>
<dbReference type="Pfam" id="PF00060">
    <property type="entry name" value="Lig_chan"/>
    <property type="match status" value="1"/>
</dbReference>
<feature type="domain" description="Ionotropic glutamate receptor C-terminal" evidence="19">
    <location>
        <begin position="38"/>
        <end position="396"/>
    </location>
</feature>
<feature type="binding site" evidence="15">
    <location>
        <position position="333"/>
    </location>
    <ligand>
        <name>L-glutamate</name>
        <dbReference type="ChEBI" id="CHEBI:29985"/>
    </ligand>
</feature>
<feature type="transmembrane region" description="Helical" evidence="18">
    <location>
        <begin position="233"/>
        <end position="259"/>
    </location>
</feature>
<dbReference type="SMART" id="SM00079">
    <property type="entry name" value="PBPe"/>
    <property type="match status" value="1"/>
</dbReference>
<keyword evidence="2" id="KW-0813">Transport</keyword>
<evidence type="ECO:0000256" key="13">
    <source>
        <dbReference type="ARBA" id="ARBA00023303"/>
    </source>
</evidence>
<feature type="transmembrane region" description="Helical" evidence="18">
    <location>
        <begin position="418"/>
        <end position="441"/>
    </location>
</feature>
<evidence type="ECO:0000256" key="7">
    <source>
        <dbReference type="ARBA" id="ARBA00023065"/>
    </source>
</evidence>